<evidence type="ECO:0000256" key="5">
    <source>
        <dbReference type="ARBA" id="ARBA00022801"/>
    </source>
</evidence>
<evidence type="ECO:0000256" key="10">
    <source>
        <dbReference type="ARBA" id="ARBA00023204"/>
    </source>
</evidence>
<sequence>MHLTDTQRRLFEFLREHIARHGYPPSQMEIARAFGFRQNRSARYHLEALAQAGLIELSAGRARGIRLTAPGTGRGRGSRHAAAHPATGYPGSAALANPWPDLLQVPLLGRVAAGTPIGSDPEVRREIALLLQVPLLGRVAAGTPIGSDPEVRREIALDRSLFRLRPDYLLEVEGDSMLLDGILPGDLIGVHRTPQARSGQTVVARVEGELTVKRLDSGRDHLRLLPRNPAHAPIEIDARITDFAIEGLFAGLVRPS</sequence>
<evidence type="ECO:0000256" key="7">
    <source>
        <dbReference type="ARBA" id="ARBA00023015"/>
    </source>
</evidence>
<dbReference type="InterPro" id="IPR006197">
    <property type="entry name" value="Peptidase_S24_LexA"/>
</dbReference>
<comment type="catalytic activity">
    <reaction evidence="12">
        <text>Hydrolysis of Ala-|-Gly bond in repressor LexA.</text>
        <dbReference type="EC" id="3.4.21.88"/>
    </reaction>
</comment>
<comment type="caution">
    <text evidence="16">The sequence shown here is derived from an EMBL/GenBank/DDBJ whole genome shotgun (WGS) entry which is preliminary data.</text>
</comment>
<organism evidence="16 17">
    <name type="scientific">Lysobacter zhanggongensis</name>
    <dbReference type="NCBI Taxonomy" id="1774951"/>
    <lineage>
        <taxon>Bacteria</taxon>
        <taxon>Pseudomonadati</taxon>
        <taxon>Pseudomonadota</taxon>
        <taxon>Gammaproteobacteria</taxon>
        <taxon>Lysobacterales</taxon>
        <taxon>Lysobacteraceae</taxon>
        <taxon>Lysobacter</taxon>
    </lineage>
</organism>
<dbReference type="InterPro" id="IPR039418">
    <property type="entry name" value="LexA-like"/>
</dbReference>
<evidence type="ECO:0000256" key="12">
    <source>
        <dbReference type="HAMAP-Rule" id="MF_00015"/>
    </source>
</evidence>
<feature type="domain" description="Peptidase S24/S26A/S26B/S26C" evidence="14">
    <location>
        <begin position="134"/>
        <end position="247"/>
    </location>
</feature>
<feature type="active site" description="For autocatalytic cleavage activity" evidence="12">
    <location>
        <position position="213"/>
    </location>
</feature>
<keyword evidence="3 12" id="KW-0235">DNA replication</keyword>
<keyword evidence="2 12" id="KW-0678">Repressor</keyword>
<dbReference type="InterPro" id="IPR006199">
    <property type="entry name" value="LexA_DNA-bd_dom"/>
</dbReference>
<dbReference type="InterPro" id="IPR015927">
    <property type="entry name" value="Peptidase_S24_S26A/B/C"/>
</dbReference>
<evidence type="ECO:0000256" key="4">
    <source>
        <dbReference type="ARBA" id="ARBA00022763"/>
    </source>
</evidence>
<feature type="domain" description="LexA repressor DNA-binding" evidence="15">
    <location>
        <begin position="2"/>
        <end position="64"/>
    </location>
</feature>
<comment type="subunit">
    <text evidence="12">Homodimer.</text>
</comment>
<dbReference type="PRINTS" id="PR00726">
    <property type="entry name" value="LEXASERPTASE"/>
</dbReference>
<keyword evidence="6 12" id="KW-0068">Autocatalytic cleavage</keyword>
<evidence type="ECO:0000256" key="3">
    <source>
        <dbReference type="ARBA" id="ARBA00022705"/>
    </source>
</evidence>
<comment type="similarity">
    <text evidence="1 12 13">Belongs to the peptidase S24 family.</text>
</comment>
<keyword evidence="9 12" id="KW-0804">Transcription</keyword>
<dbReference type="RefSeq" id="WP_412699810.1">
    <property type="nucleotide sequence ID" value="NZ_JAXGFO010000031.1"/>
</dbReference>
<dbReference type="SUPFAM" id="SSF46785">
    <property type="entry name" value="Winged helix' DNA-binding domain"/>
    <property type="match status" value="1"/>
</dbReference>
<dbReference type="CDD" id="cd06529">
    <property type="entry name" value="S24_LexA-like"/>
    <property type="match status" value="1"/>
</dbReference>
<feature type="site" description="Cleavage; by autolysis" evidence="12">
    <location>
        <begin position="141"/>
        <end position="142"/>
    </location>
</feature>
<evidence type="ECO:0000256" key="1">
    <source>
        <dbReference type="ARBA" id="ARBA00007484"/>
    </source>
</evidence>
<dbReference type="PANTHER" id="PTHR33516:SF2">
    <property type="entry name" value="LEXA REPRESSOR-RELATED"/>
    <property type="match status" value="1"/>
</dbReference>
<evidence type="ECO:0000256" key="8">
    <source>
        <dbReference type="ARBA" id="ARBA00023125"/>
    </source>
</evidence>
<evidence type="ECO:0000313" key="17">
    <source>
        <dbReference type="Proteomes" id="UP001334501"/>
    </source>
</evidence>
<evidence type="ECO:0000256" key="9">
    <source>
        <dbReference type="ARBA" id="ARBA00023163"/>
    </source>
</evidence>
<dbReference type="EC" id="3.4.21.88" evidence="12"/>
<comment type="function">
    <text evidence="12">Represses a number of genes involved in the response to DNA damage (SOS response), including recA and lexA. In the presence of single-stranded DNA, RecA interacts with LexA causing an autocatalytic cleavage which disrupts the DNA-binding part of LexA, leading to derepression of the SOS regulon and eventually DNA repair.</text>
</comment>
<dbReference type="InterPro" id="IPR036390">
    <property type="entry name" value="WH_DNA-bd_sf"/>
</dbReference>
<gene>
    <name evidence="12" type="primary">lexA</name>
    <name evidence="16" type="ORF">SNE33_07420</name>
</gene>
<reference evidence="16 17" key="1">
    <citation type="journal article" date="2017" name="Curr. Microbiol.">
        <title>Lysobacter zhanggongensis sp. nov. Isolated from a Pit Mud.</title>
        <authorList>
            <person name="Zhang X.F."/>
            <person name="Wang H.H."/>
            <person name="Sun X.Y."/>
            <person name="Pan C.M."/>
        </authorList>
    </citation>
    <scope>NUCLEOTIDE SEQUENCE [LARGE SCALE GENOMIC DNA]</scope>
    <source>
        <strain evidence="16 17">ZGLJ7-1</strain>
    </source>
</reference>
<evidence type="ECO:0000256" key="2">
    <source>
        <dbReference type="ARBA" id="ARBA00022491"/>
    </source>
</evidence>
<keyword evidence="5 12" id="KW-0378">Hydrolase</keyword>
<keyword evidence="11 12" id="KW-0742">SOS response</keyword>
<evidence type="ECO:0000259" key="14">
    <source>
        <dbReference type="Pfam" id="PF00717"/>
    </source>
</evidence>
<feature type="active site" description="For autocatalytic cleavage activity" evidence="12">
    <location>
        <position position="176"/>
    </location>
</feature>
<dbReference type="SUPFAM" id="SSF51306">
    <property type="entry name" value="LexA/Signal peptidase"/>
    <property type="match status" value="1"/>
</dbReference>
<keyword evidence="4 12" id="KW-0227">DNA damage</keyword>
<evidence type="ECO:0000256" key="11">
    <source>
        <dbReference type="ARBA" id="ARBA00023236"/>
    </source>
</evidence>
<dbReference type="InterPro" id="IPR036388">
    <property type="entry name" value="WH-like_DNA-bd_sf"/>
</dbReference>
<keyword evidence="7 12" id="KW-0805">Transcription regulation</keyword>
<evidence type="ECO:0000259" key="15">
    <source>
        <dbReference type="Pfam" id="PF01726"/>
    </source>
</evidence>
<dbReference type="InterPro" id="IPR036286">
    <property type="entry name" value="LexA/Signal_pep-like_sf"/>
</dbReference>
<dbReference type="InterPro" id="IPR006200">
    <property type="entry name" value="LexA"/>
</dbReference>
<dbReference type="Pfam" id="PF00717">
    <property type="entry name" value="Peptidase_S24"/>
    <property type="match status" value="1"/>
</dbReference>
<dbReference type="Proteomes" id="UP001334501">
    <property type="component" value="Unassembled WGS sequence"/>
</dbReference>
<proteinExistence type="inferred from homology"/>
<keyword evidence="8 12" id="KW-0238">DNA-binding</keyword>
<evidence type="ECO:0000256" key="13">
    <source>
        <dbReference type="RuleBase" id="RU003991"/>
    </source>
</evidence>
<dbReference type="InterPro" id="IPR050077">
    <property type="entry name" value="LexA_repressor"/>
</dbReference>
<feature type="DNA-binding region" description="H-T-H motif" evidence="12">
    <location>
        <begin position="27"/>
        <end position="47"/>
    </location>
</feature>
<accession>A0ABU7YQU7</accession>
<dbReference type="EMBL" id="JAXGFO010000031">
    <property type="protein sequence ID" value="MEG3157717.1"/>
    <property type="molecule type" value="Genomic_DNA"/>
</dbReference>
<dbReference type="HAMAP" id="MF_00015">
    <property type="entry name" value="LexA"/>
    <property type="match status" value="1"/>
</dbReference>
<keyword evidence="17" id="KW-1185">Reference proteome</keyword>
<dbReference type="Pfam" id="PF01726">
    <property type="entry name" value="LexA_DNA_bind"/>
    <property type="match status" value="1"/>
</dbReference>
<name>A0ABU7YQU7_9GAMM</name>
<evidence type="ECO:0000313" key="16">
    <source>
        <dbReference type="EMBL" id="MEG3157717.1"/>
    </source>
</evidence>
<evidence type="ECO:0000256" key="6">
    <source>
        <dbReference type="ARBA" id="ARBA00022813"/>
    </source>
</evidence>
<protein>
    <recommendedName>
        <fullName evidence="12">LexA repressor</fullName>
        <ecNumber evidence="12">3.4.21.88</ecNumber>
    </recommendedName>
</protein>
<keyword evidence="10 12" id="KW-0234">DNA repair</keyword>
<dbReference type="Gene3D" id="2.10.109.10">
    <property type="entry name" value="Umud Fragment, subunit A"/>
    <property type="match status" value="1"/>
</dbReference>
<dbReference type="PANTHER" id="PTHR33516">
    <property type="entry name" value="LEXA REPRESSOR"/>
    <property type="match status" value="1"/>
</dbReference>
<dbReference type="Gene3D" id="1.10.10.10">
    <property type="entry name" value="Winged helix-like DNA-binding domain superfamily/Winged helix DNA-binding domain"/>
    <property type="match status" value="1"/>
</dbReference>